<name>A0A8J6F318_ELECQ</name>
<evidence type="ECO:0000313" key="2">
    <source>
        <dbReference type="Proteomes" id="UP000770717"/>
    </source>
</evidence>
<sequence>SKFFHIVCMMENADTALKWYRELVPSRYYPNSRGYQKLFQVLEMEDRLELIPELWNDVKQFGHGFTDHLAEEVLYLMASRKQNAELQVAFADVATTINSAYKLSENHKTPMKESAAAFGNIAILLARAGRLEEAW</sequence>
<dbReference type="OrthoDB" id="185373at2759"/>
<feature type="non-terminal residue" evidence="1">
    <location>
        <position position="135"/>
    </location>
</feature>
<dbReference type="Proteomes" id="UP000770717">
    <property type="component" value="Unassembled WGS sequence"/>
</dbReference>
<evidence type="ECO:0000313" key="1">
    <source>
        <dbReference type="EMBL" id="KAG9479486.1"/>
    </source>
</evidence>
<keyword evidence="2" id="KW-1185">Reference proteome</keyword>
<reference evidence="1" key="1">
    <citation type="thesis" date="2020" institute="ProQuest LLC" country="789 East Eisenhower Parkway, Ann Arbor, MI, USA">
        <title>Comparative Genomics and Chromosome Evolution.</title>
        <authorList>
            <person name="Mudd A.B."/>
        </authorList>
    </citation>
    <scope>NUCLEOTIDE SEQUENCE</scope>
    <source>
        <strain evidence="1">HN-11 Male</strain>
        <tissue evidence="1">Kidney and liver</tissue>
    </source>
</reference>
<dbReference type="EMBL" id="WNTK01000007">
    <property type="protein sequence ID" value="KAG9479486.1"/>
    <property type="molecule type" value="Genomic_DNA"/>
</dbReference>
<dbReference type="GO" id="GO:0043024">
    <property type="term" value="F:ribosomal small subunit binding"/>
    <property type="evidence" value="ECO:0007669"/>
    <property type="project" value="InterPro"/>
</dbReference>
<gene>
    <name evidence="1" type="ORF">GDO78_011494</name>
</gene>
<accession>A0A8J6F318</accession>
<dbReference type="InterPro" id="IPR037387">
    <property type="entry name" value="PTCD3"/>
</dbReference>
<dbReference type="GO" id="GO:0019843">
    <property type="term" value="F:rRNA binding"/>
    <property type="evidence" value="ECO:0007669"/>
    <property type="project" value="InterPro"/>
</dbReference>
<dbReference type="PANTHER" id="PTHR16276:SF1">
    <property type="entry name" value="SMALL RIBOSOMAL SUBUNIT PROTEIN MS39"/>
    <property type="match status" value="1"/>
</dbReference>
<comment type="caution">
    <text evidence="1">The sequence shown here is derived from an EMBL/GenBank/DDBJ whole genome shotgun (WGS) entry which is preliminary data.</text>
</comment>
<dbReference type="GO" id="GO:0032543">
    <property type="term" value="P:mitochondrial translation"/>
    <property type="evidence" value="ECO:0007669"/>
    <property type="project" value="InterPro"/>
</dbReference>
<organism evidence="1 2">
    <name type="scientific">Eleutherodactylus coqui</name>
    <name type="common">Puerto Rican coqui</name>
    <dbReference type="NCBI Taxonomy" id="57060"/>
    <lineage>
        <taxon>Eukaryota</taxon>
        <taxon>Metazoa</taxon>
        <taxon>Chordata</taxon>
        <taxon>Craniata</taxon>
        <taxon>Vertebrata</taxon>
        <taxon>Euteleostomi</taxon>
        <taxon>Amphibia</taxon>
        <taxon>Batrachia</taxon>
        <taxon>Anura</taxon>
        <taxon>Neobatrachia</taxon>
        <taxon>Hyloidea</taxon>
        <taxon>Eleutherodactylidae</taxon>
        <taxon>Eleutherodactylinae</taxon>
        <taxon>Eleutherodactylus</taxon>
        <taxon>Eleutherodactylus</taxon>
    </lineage>
</organism>
<protein>
    <submittedName>
        <fullName evidence="1">Uncharacterized protein</fullName>
    </submittedName>
</protein>
<dbReference type="PANTHER" id="PTHR16276">
    <property type="entry name" value="PENTATRICOPEPTIDE REPEAT DOMAIN-CONTAINING PROTEIN 3"/>
    <property type="match status" value="1"/>
</dbReference>
<dbReference type="AlphaFoldDB" id="A0A8J6F318"/>
<proteinExistence type="predicted"/>
<dbReference type="GO" id="GO:0005739">
    <property type="term" value="C:mitochondrion"/>
    <property type="evidence" value="ECO:0007669"/>
    <property type="project" value="InterPro"/>
</dbReference>